<evidence type="ECO:0000256" key="1">
    <source>
        <dbReference type="SAM" id="SignalP"/>
    </source>
</evidence>
<dbReference type="RefSeq" id="WP_197642923.1">
    <property type="nucleotide sequence ID" value="NZ_JAEACP010000007.1"/>
</dbReference>
<keyword evidence="1" id="KW-0732">Signal</keyword>
<reference evidence="3" key="1">
    <citation type="journal article" date="2019" name="Int. J. Syst. Evol. Microbiol.">
        <title>The Global Catalogue of Microorganisms (GCM) 10K type strain sequencing project: providing services to taxonomists for standard genome sequencing and annotation.</title>
        <authorList>
            <consortium name="The Broad Institute Genomics Platform"/>
            <consortium name="The Broad Institute Genome Sequencing Center for Infectious Disease"/>
            <person name="Wu L."/>
            <person name="Ma J."/>
        </authorList>
    </citation>
    <scope>NUCLEOTIDE SEQUENCE [LARGE SCALE GENOMIC DNA]</scope>
    <source>
        <strain evidence="3">KCTC 62102</strain>
    </source>
</reference>
<evidence type="ECO:0000313" key="3">
    <source>
        <dbReference type="Proteomes" id="UP001595445"/>
    </source>
</evidence>
<dbReference type="Pfam" id="PF11150">
    <property type="entry name" value="DUF2927"/>
    <property type="match status" value="1"/>
</dbReference>
<dbReference type="PROSITE" id="PS51257">
    <property type="entry name" value="PROKAR_LIPOPROTEIN"/>
    <property type="match status" value="1"/>
</dbReference>
<name>A0ABV7DVR1_9RHOB</name>
<dbReference type="EMBL" id="JBHRSM010000024">
    <property type="protein sequence ID" value="MFC3087213.1"/>
    <property type="molecule type" value="Genomic_DNA"/>
</dbReference>
<comment type="caution">
    <text evidence="2">The sequence shown here is derived from an EMBL/GenBank/DDBJ whole genome shotgun (WGS) entry which is preliminary data.</text>
</comment>
<dbReference type="InterPro" id="IPR021323">
    <property type="entry name" value="DUF2927"/>
</dbReference>
<accession>A0ABV7DVR1</accession>
<protein>
    <submittedName>
        <fullName evidence="2">DUF2927 domain-containing protein</fullName>
    </submittedName>
</protein>
<gene>
    <name evidence="2" type="ORF">ACFOD6_14260</name>
</gene>
<feature type="signal peptide" evidence="1">
    <location>
        <begin position="1"/>
        <end position="22"/>
    </location>
</feature>
<feature type="chain" id="PRO_5045494982" evidence="1">
    <location>
        <begin position="23"/>
        <end position="437"/>
    </location>
</feature>
<proteinExistence type="predicted"/>
<evidence type="ECO:0000313" key="2">
    <source>
        <dbReference type="EMBL" id="MFC3087213.1"/>
    </source>
</evidence>
<keyword evidence="3" id="KW-1185">Reference proteome</keyword>
<sequence length="437" mass="46056">MRLALAALALAALAGCTPPAQVSKDVPLTGVGFGALSPRAGWTGAQGGPSPDRDFIDLSFALESGQELARFTRFEGPITLATAGEVPPTARRDLEQLVARLRSEAGIDIALTEGPARITVEFARRAALRPLAPRAACFVVPNVGSLAEYRRARGTAAVDWARITRRERAAVFIPSDTSPQEMRDCLHEELAQALGPLNDLYRLSDSVFNDDNFHSTLTDFDMEILRLTYSPALATGMTRQEVAARLGVAPGRTGSDTPLEWVRAIEAALGRDGPAGARQGAAERALAIATAAGWRDSRAAFSHFAVGRLTAGSDPVRALQAFDRAGAIWSRLPGGEVQLAHVDMQLAAMALAGGLPEDAVRLTDRAMPVVRQSGNAALLATLMLVKAEALEALGNPAAAAALRLDSQPWARYGFGPDSVVKARMRDIAAVAGRASGG</sequence>
<organism evidence="2 3">
    <name type="scientific">Tabrizicola soli</name>
    <dbReference type="NCBI Taxonomy" id="2185115"/>
    <lineage>
        <taxon>Bacteria</taxon>
        <taxon>Pseudomonadati</taxon>
        <taxon>Pseudomonadota</taxon>
        <taxon>Alphaproteobacteria</taxon>
        <taxon>Rhodobacterales</taxon>
        <taxon>Paracoccaceae</taxon>
        <taxon>Tabrizicola</taxon>
    </lineage>
</organism>
<dbReference type="Proteomes" id="UP001595445">
    <property type="component" value="Unassembled WGS sequence"/>
</dbReference>